<keyword evidence="5" id="KW-1185">Reference proteome</keyword>
<dbReference type="PANTHER" id="PTHR43022">
    <property type="entry name" value="PROTEIN SMF"/>
    <property type="match status" value="1"/>
</dbReference>
<dbReference type="Pfam" id="PF02481">
    <property type="entry name" value="DNA_processg_A"/>
    <property type="match status" value="1"/>
</dbReference>
<dbReference type="AlphaFoldDB" id="A0A7K0DQJ7"/>
<dbReference type="OrthoDB" id="9785707at2"/>
<evidence type="ECO:0000259" key="3">
    <source>
        <dbReference type="Pfam" id="PF17782"/>
    </source>
</evidence>
<comment type="caution">
    <text evidence="4">The sequence shown here is derived from an EMBL/GenBank/DDBJ whole genome shotgun (WGS) entry which is preliminary data.</text>
</comment>
<dbReference type="Gene3D" id="1.10.10.10">
    <property type="entry name" value="Winged helix-like DNA-binding domain superfamily/Winged helix DNA-binding domain"/>
    <property type="match status" value="1"/>
</dbReference>
<dbReference type="SUPFAM" id="SSF102405">
    <property type="entry name" value="MCP/YpsA-like"/>
    <property type="match status" value="1"/>
</dbReference>
<evidence type="ECO:0000313" key="4">
    <source>
        <dbReference type="EMBL" id="MQY28043.1"/>
    </source>
</evidence>
<proteinExistence type="inferred from homology"/>
<dbReference type="PANTHER" id="PTHR43022:SF1">
    <property type="entry name" value="PROTEIN SMF"/>
    <property type="match status" value="1"/>
</dbReference>
<evidence type="ECO:0000256" key="1">
    <source>
        <dbReference type="ARBA" id="ARBA00006525"/>
    </source>
</evidence>
<sequence>MTEDADARRTAWMYLSRVVTGPCPALSALIDRIGVTEAARAVRECDLPESLRGPTELRRGIDCAERDLETIARLGGRVLTPDDVEWPSWRMLALGQLDAARDQSAVVPLVLWVRGPLSLPDSTEQALAVVGARCSTGYGEQVAAEIVGDLAGQGWTIVSGAAFGIDGTAHRAALAAGGTTVAVLGCGIDRPYPAQHERLLAEIAETGLVISEYPPGTTAHKHHFLARNRLIAALSDAVLVVEAGSRSGARNTVKWARRLGRPALAVPGPVTSAASVGCHRMIRDGEAMLVTRAEEVLDEAGPLRLSVPDRVVADDRTPDGDEGLVYAALPQIGSRVPDDLAELSGLPLSAVRAALPALEMAGLVGSDASGWFRLTRTGRSAR</sequence>
<dbReference type="InterPro" id="IPR041614">
    <property type="entry name" value="DprA_WH"/>
</dbReference>
<dbReference type="InterPro" id="IPR003488">
    <property type="entry name" value="DprA"/>
</dbReference>
<name>A0A7K0DQJ7_9NOCA</name>
<dbReference type="Pfam" id="PF17782">
    <property type="entry name" value="WHD_DprA"/>
    <property type="match status" value="1"/>
</dbReference>
<feature type="domain" description="DprA winged helix" evidence="3">
    <location>
        <begin position="316"/>
        <end position="365"/>
    </location>
</feature>
<dbReference type="Proteomes" id="UP000431401">
    <property type="component" value="Unassembled WGS sequence"/>
</dbReference>
<dbReference type="RefSeq" id="WP_153343625.1">
    <property type="nucleotide sequence ID" value="NZ_WEGI01000007.1"/>
</dbReference>
<gene>
    <name evidence="4" type="primary">dprA</name>
    <name evidence="4" type="ORF">NRB56_36260</name>
</gene>
<dbReference type="Gene3D" id="3.40.50.450">
    <property type="match status" value="1"/>
</dbReference>
<accession>A0A7K0DQJ7</accession>
<comment type="similarity">
    <text evidence="1">Belongs to the DprA/Smf family.</text>
</comment>
<evidence type="ECO:0000259" key="2">
    <source>
        <dbReference type="Pfam" id="PF02481"/>
    </source>
</evidence>
<evidence type="ECO:0000313" key="5">
    <source>
        <dbReference type="Proteomes" id="UP000431401"/>
    </source>
</evidence>
<organism evidence="4 5">
    <name type="scientific">Nocardia aurantia</name>
    <dbReference type="NCBI Taxonomy" id="2585199"/>
    <lineage>
        <taxon>Bacteria</taxon>
        <taxon>Bacillati</taxon>
        <taxon>Actinomycetota</taxon>
        <taxon>Actinomycetes</taxon>
        <taxon>Mycobacteriales</taxon>
        <taxon>Nocardiaceae</taxon>
        <taxon>Nocardia</taxon>
    </lineage>
</organism>
<feature type="domain" description="Smf/DprA SLOG" evidence="2">
    <location>
        <begin position="78"/>
        <end position="299"/>
    </location>
</feature>
<dbReference type="GO" id="GO:0009294">
    <property type="term" value="P:DNA-mediated transformation"/>
    <property type="evidence" value="ECO:0007669"/>
    <property type="project" value="InterPro"/>
</dbReference>
<dbReference type="NCBIfam" id="TIGR00732">
    <property type="entry name" value="dprA"/>
    <property type="match status" value="1"/>
</dbReference>
<dbReference type="InterPro" id="IPR057666">
    <property type="entry name" value="DrpA_SLOG"/>
</dbReference>
<reference evidence="4 5" key="1">
    <citation type="submission" date="2019-10" db="EMBL/GenBank/DDBJ databases">
        <title>Nocardia macrotermitis sp. nov. and Nocardia aurantia sp. nov., isolated from the gut of fungus growing-termite Macrotermes natalensis.</title>
        <authorList>
            <person name="Benndorf R."/>
            <person name="Schwitalla J."/>
            <person name="Martin K."/>
            <person name="De Beer W."/>
            <person name="Kaster A.-K."/>
            <person name="Vollmers J."/>
            <person name="Poulsen M."/>
            <person name="Beemelmanns C."/>
        </authorList>
    </citation>
    <scope>NUCLEOTIDE SEQUENCE [LARGE SCALE GENOMIC DNA]</scope>
    <source>
        <strain evidence="4 5">RB56</strain>
    </source>
</reference>
<dbReference type="InterPro" id="IPR036388">
    <property type="entry name" value="WH-like_DNA-bd_sf"/>
</dbReference>
<protein>
    <submittedName>
        <fullName evidence="4">Putative DNA processing protein DprA</fullName>
    </submittedName>
</protein>
<dbReference type="EMBL" id="WEGI01000007">
    <property type="protein sequence ID" value="MQY28043.1"/>
    <property type="molecule type" value="Genomic_DNA"/>
</dbReference>